<name>A0AAV1GK00_XYRNO</name>
<proteinExistence type="predicted"/>
<protein>
    <submittedName>
        <fullName evidence="1">Uncharacterized protein LOC115779766 isoform X1</fullName>
    </submittedName>
</protein>
<keyword evidence="2" id="KW-1185">Reference proteome</keyword>
<sequence length="224" mass="25601">MALSRCGREKYELIVNVGSLPRDYAFLPVPKQGLKLVVTNLRNRPLDPSRVDSLSQVVMSLYHNYITGSRGFPIIPIRGPFCSLLLFTPFRWKWNRENDPHPLLSFPPGMMVPSAGFTSRTIQTAALPERVELGTIGDPRCQVRTLMMDGRTITRVISMVTDTNHSVINNRWRVCDYDENGQCLMSVLCNFKFESGCAERPMNRSHEEKEDRGKESRRPLCIRV</sequence>
<organism evidence="1 2">
    <name type="scientific">Xyrichtys novacula</name>
    <name type="common">Pearly razorfish</name>
    <name type="synonym">Hemipteronotus novacula</name>
    <dbReference type="NCBI Taxonomy" id="13765"/>
    <lineage>
        <taxon>Eukaryota</taxon>
        <taxon>Metazoa</taxon>
        <taxon>Chordata</taxon>
        <taxon>Craniata</taxon>
        <taxon>Vertebrata</taxon>
        <taxon>Euteleostomi</taxon>
        <taxon>Actinopterygii</taxon>
        <taxon>Neopterygii</taxon>
        <taxon>Teleostei</taxon>
        <taxon>Neoteleostei</taxon>
        <taxon>Acanthomorphata</taxon>
        <taxon>Eupercaria</taxon>
        <taxon>Labriformes</taxon>
        <taxon>Labridae</taxon>
        <taxon>Xyrichtys</taxon>
    </lineage>
</organism>
<dbReference type="EMBL" id="OY660878">
    <property type="protein sequence ID" value="CAJ1073783.1"/>
    <property type="molecule type" value="Genomic_DNA"/>
</dbReference>
<dbReference type="Proteomes" id="UP001178508">
    <property type="component" value="Chromosome 15"/>
</dbReference>
<evidence type="ECO:0000313" key="2">
    <source>
        <dbReference type="Proteomes" id="UP001178508"/>
    </source>
</evidence>
<dbReference type="AlphaFoldDB" id="A0AAV1GK00"/>
<gene>
    <name evidence="1" type="ORF">XNOV1_A018662</name>
</gene>
<reference evidence="1" key="1">
    <citation type="submission" date="2023-08" db="EMBL/GenBank/DDBJ databases">
        <authorList>
            <person name="Alioto T."/>
            <person name="Alioto T."/>
            <person name="Gomez Garrido J."/>
        </authorList>
    </citation>
    <scope>NUCLEOTIDE SEQUENCE</scope>
</reference>
<accession>A0AAV1GK00</accession>
<evidence type="ECO:0000313" key="1">
    <source>
        <dbReference type="EMBL" id="CAJ1073783.1"/>
    </source>
</evidence>